<name>A0A2R4XEZ5_9BURK</name>
<dbReference type="AlphaFoldDB" id="A0A2R4XEZ5"/>
<accession>A0A2R4XEZ5</accession>
<dbReference type="OrthoDB" id="9132695at2"/>
<sequence length="154" mass="17998">MIATSINYPAGLTLPLREGYDINHVSPLQRTELQSGRARQRRKFTSIPSIVSLTWFFDKNAHCLLFELWFKESLMDGAEWFNCPLQTPMGIKPYVCRFTTMYKGPTLVAASMWRVSAELEIYERPTLPAEDINYPDELIYADMFDRTMNLYWPK</sequence>
<keyword evidence="2" id="KW-1185">Reference proteome</keyword>
<protein>
    <submittedName>
        <fullName evidence="1">Uncharacterized protein</fullName>
    </submittedName>
</protein>
<dbReference type="KEGG" id="boz:DBV39_00160"/>
<proteinExistence type="predicted"/>
<evidence type="ECO:0000313" key="2">
    <source>
        <dbReference type="Proteomes" id="UP000244571"/>
    </source>
</evidence>
<dbReference type="RefSeq" id="WP_108619823.1">
    <property type="nucleotide sequence ID" value="NZ_CP028901.1"/>
</dbReference>
<dbReference type="EMBL" id="CP028901">
    <property type="protein sequence ID" value="AWB32382.1"/>
    <property type="molecule type" value="Genomic_DNA"/>
</dbReference>
<dbReference type="Proteomes" id="UP000244571">
    <property type="component" value="Chromosome"/>
</dbReference>
<organism evidence="1 2">
    <name type="scientific">Orrella marina</name>
    <dbReference type="NCBI Taxonomy" id="2163011"/>
    <lineage>
        <taxon>Bacteria</taxon>
        <taxon>Pseudomonadati</taxon>
        <taxon>Pseudomonadota</taxon>
        <taxon>Betaproteobacteria</taxon>
        <taxon>Burkholderiales</taxon>
        <taxon>Alcaligenaceae</taxon>
        <taxon>Orrella</taxon>
    </lineage>
</organism>
<reference evidence="1 2" key="1">
    <citation type="submission" date="2018-04" db="EMBL/GenBank/DDBJ databases">
        <title>Bordetella sp. HZ20 isolated from seawater.</title>
        <authorList>
            <person name="Sun C."/>
        </authorList>
    </citation>
    <scope>NUCLEOTIDE SEQUENCE [LARGE SCALE GENOMIC DNA]</scope>
    <source>
        <strain evidence="1 2">HZ20</strain>
    </source>
</reference>
<evidence type="ECO:0000313" key="1">
    <source>
        <dbReference type="EMBL" id="AWB32382.1"/>
    </source>
</evidence>
<gene>
    <name evidence="1" type="ORF">DBV39_00160</name>
</gene>